<accession>A0A2K3N424</accession>
<dbReference type="InterPro" id="IPR052929">
    <property type="entry name" value="RNase_H-like_EbsB-rel"/>
</dbReference>
<reference evidence="1 2" key="2">
    <citation type="journal article" date="2017" name="Front. Plant Sci.">
        <title>Gene Classification and Mining of Molecular Markers Useful in Red Clover (Trifolium pratense) Breeding.</title>
        <authorList>
            <person name="Istvanek J."/>
            <person name="Dluhosova J."/>
            <person name="Dluhos P."/>
            <person name="Patkova L."/>
            <person name="Nedelnik J."/>
            <person name="Repkova J."/>
        </authorList>
    </citation>
    <scope>NUCLEOTIDE SEQUENCE [LARGE SCALE GENOMIC DNA]</scope>
    <source>
        <strain evidence="2">cv. Tatra</strain>
        <tissue evidence="1">Young leaves</tissue>
    </source>
</reference>
<sequence>MLLMHKFRFFPVPKACYRSGQQLINNHSASDALVQTRVVNTRWQKPAAGCFKCNVDASFFTRTNRVNLDMCITDEFGALVLAETESFNPICDVCMLVKRLIFYRLSIGRMN</sequence>
<protein>
    <submittedName>
        <fullName evidence="1">Cytochrome p450</fullName>
    </submittedName>
</protein>
<dbReference type="EMBL" id="ASHM01015876">
    <property type="protein sequence ID" value="PNX97729.1"/>
    <property type="molecule type" value="Genomic_DNA"/>
</dbReference>
<proteinExistence type="predicted"/>
<reference evidence="1 2" key="1">
    <citation type="journal article" date="2014" name="Am. J. Bot.">
        <title>Genome assembly and annotation for red clover (Trifolium pratense; Fabaceae).</title>
        <authorList>
            <person name="Istvanek J."/>
            <person name="Jaros M."/>
            <person name="Krenek A."/>
            <person name="Repkova J."/>
        </authorList>
    </citation>
    <scope>NUCLEOTIDE SEQUENCE [LARGE SCALE GENOMIC DNA]</scope>
    <source>
        <strain evidence="2">cv. Tatra</strain>
        <tissue evidence="1">Young leaves</tissue>
    </source>
</reference>
<dbReference type="Proteomes" id="UP000236291">
    <property type="component" value="Unassembled WGS sequence"/>
</dbReference>
<dbReference type="PANTHER" id="PTHR47074:SF48">
    <property type="entry name" value="POLYNUCLEOTIDYL TRANSFERASE, RIBONUCLEASE H-LIKE SUPERFAMILY PROTEIN"/>
    <property type="match status" value="1"/>
</dbReference>
<comment type="caution">
    <text evidence="1">The sequence shown here is derived from an EMBL/GenBank/DDBJ whole genome shotgun (WGS) entry which is preliminary data.</text>
</comment>
<name>A0A2K3N424_TRIPR</name>
<evidence type="ECO:0000313" key="1">
    <source>
        <dbReference type="EMBL" id="PNX97729.1"/>
    </source>
</evidence>
<gene>
    <name evidence="1" type="ORF">L195_g020962</name>
</gene>
<dbReference type="AlphaFoldDB" id="A0A2K3N424"/>
<organism evidence="1 2">
    <name type="scientific">Trifolium pratense</name>
    <name type="common">Red clover</name>
    <dbReference type="NCBI Taxonomy" id="57577"/>
    <lineage>
        <taxon>Eukaryota</taxon>
        <taxon>Viridiplantae</taxon>
        <taxon>Streptophyta</taxon>
        <taxon>Embryophyta</taxon>
        <taxon>Tracheophyta</taxon>
        <taxon>Spermatophyta</taxon>
        <taxon>Magnoliopsida</taxon>
        <taxon>eudicotyledons</taxon>
        <taxon>Gunneridae</taxon>
        <taxon>Pentapetalae</taxon>
        <taxon>rosids</taxon>
        <taxon>fabids</taxon>
        <taxon>Fabales</taxon>
        <taxon>Fabaceae</taxon>
        <taxon>Papilionoideae</taxon>
        <taxon>50 kb inversion clade</taxon>
        <taxon>NPAAA clade</taxon>
        <taxon>Hologalegina</taxon>
        <taxon>IRL clade</taxon>
        <taxon>Trifolieae</taxon>
        <taxon>Trifolium</taxon>
    </lineage>
</organism>
<dbReference type="PANTHER" id="PTHR47074">
    <property type="entry name" value="BNAC02G40300D PROTEIN"/>
    <property type="match status" value="1"/>
</dbReference>
<evidence type="ECO:0000313" key="2">
    <source>
        <dbReference type="Proteomes" id="UP000236291"/>
    </source>
</evidence>